<proteinExistence type="inferred from homology"/>
<sequence length="267" mass="29899">MLRGFYTVASGMIAQQRYQEALSNNIANANTPGYKADRATFRAFPEMLMHEINAKQLPVKHGMKVPTNRPIGSLNTGVYIQEYVPYFNQGDIRETGIDTDLALIQENVPDENGSFFFAVQNEAGDIRLTRNGNFTVDGEGYLVTTKGYYVLDNNQNRIFTDGLDFTVTPDGQIETDTQVSQLDIRYVADAHILEKEGNDLYVGPTDAIPAHAAYHIQQGFLEESNVNALQTMTQMIEAYRMFETNQRVLKAYDESMGKAVNDIGRIG</sequence>
<dbReference type="RefSeq" id="WP_146938416.1">
    <property type="nucleotide sequence ID" value="NZ_BJXW01000027.1"/>
</dbReference>
<evidence type="ECO:0000259" key="4">
    <source>
        <dbReference type="Pfam" id="PF06429"/>
    </source>
</evidence>
<dbReference type="PANTHER" id="PTHR30435:SF19">
    <property type="entry name" value="FLAGELLAR BASAL-BODY ROD PROTEIN FLGG"/>
    <property type="match status" value="1"/>
</dbReference>
<keyword evidence="2" id="KW-0975">Bacterial flagellum</keyword>
<evidence type="ECO:0000256" key="2">
    <source>
        <dbReference type="RuleBase" id="RU362116"/>
    </source>
</evidence>
<dbReference type="Pfam" id="PF22692">
    <property type="entry name" value="LlgE_F_G_D1"/>
    <property type="match status" value="1"/>
</dbReference>
<evidence type="ECO:0000313" key="7">
    <source>
        <dbReference type="Proteomes" id="UP000321491"/>
    </source>
</evidence>
<keyword evidence="6" id="KW-0966">Cell projection</keyword>
<keyword evidence="6" id="KW-0969">Cilium</keyword>
<feature type="domain" description="Flagellar basal-body/hook protein C-terminal" evidence="4">
    <location>
        <begin position="217"/>
        <end position="261"/>
    </location>
</feature>
<keyword evidence="6" id="KW-0282">Flagellum</keyword>
<comment type="similarity">
    <text evidence="1 2">Belongs to the flagella basal body rod proteins family.</text>
</comment>
<comment type="caution">
    <text evidence="6">The sequence shown here is derived from an EMBL/GenBank/DDBJ whole genome shotgun (WGS) entry which is preliminary data.</text>
</comment>
<name>A0A511UZG9_9BACI</name>
<dbReference type="InterPro" id="IPR010930">
    <property type="entry name" value="Flg_bb/hook_C_dom"/>
</dbReference>
<comment type="subcellular location">
    <subcellularLocation>
        <location evidence="2">Bacterial flagellum basal body</location>
    </subcellularLocation>
</comment>
<dbReference type="Pfam" id="PF00460">
    <property type="entry name" value="Flg_bb_rod"/>
    <property type="match status" value="1"/>
</dbReference>
<feature type="domain" description="Flagellar basal body rod protein N-terminal" evidence="3">
    <location>
        <begin position="5"/>
        <end position="35"/>
    </location>
</feature>
<evidence type="ECO:0000256" key="1">
    <source>
        <dbReference type="ARBA" id="ARBA00009677"/>
    </source>
</evidence>
<evidence type="ECO:0000313" key="6">
    <source>
        <dbReference type="EMBL" id="GEN32045.1"/>
    </source>
</evidence>
<dbReference type="InterPro" id="IPR019776">
    <property type="entry name" value="Flagellar_basal_body_rod_CS"/>
</dbReference>
<dbReference type="Pfam" id="PF06429">
    <property type="entry name" value="Flg_bbr_C"/>
    <property type="match status" value="1"/>
</dbReference>
<dbReference type="AlphaFoldDB" id="A0A511UZG9"/>
<evidence type="ECO:0000259" key="5">
    <source>
        <dbReference type="Pfam" id="PF22692"/>
    </source>
</evidence>
<dbReference type="InterPro" id="IPR053967">
    <property type="entry name" value="LlgE_F_G-like_D1"/>
</dbReference>
<reference evidence="6 7" key="1">
    <citation type="submission" date="2019-07" db="EMBL/GenBank/DDBJ databases">
        <title>Whole genome shotgun sequence of Cerasibacillus quisquiliarum NBRC 102429.</title>
        <authorList>
            <person name="Hosoyama A."/>
            <person name="Uohara A."/>
            <person name="Ohji S."/>
            <person name="Ichikawa N."/>
        </authorList>
    </citation>
    <scope>NUCLEOTIDE SEQUENCE [LARGE SCALE GENOMIC DNA]</scope>
    <source>
        <strain evidence="6 7">NBRC 102429</strain>
    </source>
</reference>
<dbReference type="GO" id="GO:0009425">
    <property type="term" value="C:bacterial-type flagellum basal body"/>
    <property type="evidence" value="ECO:0007669"/>
    <property type="project" value="UniProtKB-SubCell"/>
</dbReference>
<accession>A0A511UZG9</accession>
<dbReference type="InterPro" id="IPR020013">
    <property type="entry name" value="Flagellar_FlgE/F/G"/>
</dbReference>
<dbReference type="SUPFAM" id="SSF117143">
    <property type="entry name" value="Flagellar hook protein flgE"/>
    <property type="match status" value="1"/>
</dbReference>
<organism evidence="6 7">
    <name type="scientific">Cerasibacillus quisquiliarum</name>
    <dbReference type="NCBI Taxonomy" id="227865"/>
    <lineage>
        <taxon>Bacteria</taxon>
        <taxon>Bacillati</taxon>
        <taxon>Bacillota</taxon>
        <taxon>Bacilli</taxon>
        <taxon>Bacillales</taxon>
        <taxon>Bacillaceae</taxon>
        <taxon>Cerasibacillus</taxon>
    </lineage>
</organism>
<dbReference type="InterPro" id="IPR001444">
    <property type="entry name" value="Flag_bb_rod_N"/>
</dbReference>
<dbReference type="Proteomes" id="UP000321491">
    <property type="component" value="Unassembled WGS sequence"/>
</dbReference>
<evidence type="ECO:0000259" key="3">
    <source>
        <dbReference type="Pfam" id="PF00460"/>
    </source>
</evidence>
<feature type="domain" description="Flagellar hook protein FlgE/F/G-like D1" evidence="5">
    <location>
        <begin position="112"/>
        <end position="174"/>
    </location>
</feature>
<dbReference type="EMBL" id="BJXW01000027">
    <property type="protein sequence ID" value="GEN32045.1"/>
    <property type="molecule type" value="Genomic_DNA"/>
</dbReference>
<dbReference type="OrthoDB" id="9804559at2"/>
<dbReference type="GO" id="GO:0071978">
    <property type="term" value="P:bacterial-type flagellum-dependent swarming motility"/>
    <property type="evidence" value="ECO:0007669"/>
    <property type="project" value="TreeGrafter"/>
</dbReference>
<dbReference type="NCBIfam" id="TIGR03506">
    <property type="entry name" value="FlgEFG_subfam"/>
    <property type="match status" value="1"/>
</dbReference>
<dbReference type="PANTHER" id="PTHR30435">
    <property type="entry name" value="FLAGELLAR PROTEIN"/>
    <property type="match status" value="1"/>
</dbReference>
<dbReference type="PROSITE" id="PS00588">
    <property type="entry name" value="FLAGELLA_BB_ROD"/>
    <property type="match status" value="1"/>
</dbReference>
<keyword evidence="7" id="KW-1185">Reference proteome</keyword>
<gene>
    <name evidence="6" type="primary">flhO</name>
    <name evidence="6" type="ORF">CQU01_22830</name>
</gene>
<protein>
    <submittedName>
        <fullName evidence="6">Flagellar hook-basal body complex protein FlhO</fullName>
    </submittedName>
</protein>
<dbReference type="InterPro" id="IPR037925">
    <property type="entry name" value="FlgE/F/G-like"/>
</dbReference>